<dbReference type="PANTHER" id="PTHR42985">
    <property type="entry name" value="SODIUM-COUPLED MONOCARBOXYLATE TRANSPORTER"/>
    <property type="match status" value="1"/>
</dbReference>
<protein>
    <submittedName>
        <fullName evidence="15">Sodium:solute symporter family protein</fullName>
    </submittedName>
</protein>
<dbReference type="CDD" id="cd11477">
    <property type="entry name" value="SLC5sbd_u1"/>
    <property type="match status" value="1"/>
</dbReference>
<name>A0ABT8L6S2_9BACT</name>
<dbReference type="Gene3D" id="1.20.1730.10">
    <property type="entry name" value="Sodium/glucose cotransporter"/>
    <property type="match status" value="1"/>
</dbReference>
<dbReference type="InterPro" id="IPR018212">
    <property type="entry name" value="Na/solute_symporter_CS"/>
</dbReference>
<evidence type="ECO:0000256" key="11">
    <source>
        <dbReference type="ARBA" id="ARBA00023201"/>
    </source>
</evidence>
<evidence type="ECO:0000256" key="13">
    <source>
        <dbReference type="RuleBase" id="RU362091"/>
    </source>
</evidence>
<dbReference type="EMBL" id="JAUJEB010000003">
    <property type="protein sequence ID" value="MDN5213447.1"/>
    <property type="molecule type" value="Genomic_DNA"/>
</dbReference>
<feature type="transmembrane region" description="Helical" evidence="14">
    <location>
        <begin position="40"/>
        <end position="65"/>
    </location>
</feature>
<gene>
    <name evidence="15" type="ORF">QQ020_15360</name>
</gene>
<organism evidence="15 16">
    <name type="scientific">Agaribacillus aureus</name>
    <dbReference type="NCBI Taxonomy" id="3051825"/>
    <lineage>
        <taxon>Bacteria</taxon>
        <taxon>Pseudomonadati</taxon>
        <taxon>Bacteroidota</taxon>
        <taxon>Cytophagia</taxon>
        <taxon>Cytophagales</taxon>
        <taxon>Splendidivirgaceae</taxon>
        <taxon>Agaribacillus</taxon>
    </lineage>
</organism>
<feature type="transmembrane region" description="Helical" evidence="14">
    <location>
        <begin position="499"/>
        <end position="521"/>
    </location>
</feature>
<keyword evidence="5 14" id="KW-0812">Transmembrane</keyword>
<dbReference type="InterPro" id="IPR051163">
    <property type="entry name" value="Sodium:Solute_Symporter_SSF"/>
</dbReference>
<keyword evidence="8" id="KW-0406">Ion transport</keyword>
<evidence type="ECO:0000256" key="1">
    <source>
        <dbReference type="ARBA" id="ARBA00004651"/>
    </source>
</evidence>
<dbReference type="InterPro" id="IPR038377">
    <property type="entry name" value="Na/Glc_symporter_sf"/>
</dbReference>
<evidence type="ECO:0000256" key="5">
    <source>
        <dbReference type="ARBA" id="ARBA00022692"/>
    </source>
</evidence>
<feature type="transmembrane region" description="Helical" evidence="14">
    <location>
        <begin position="527"/>
        <end position="545"/>
    </location>
</feature>
<evidence type="ECO:0000313" key="15">
    <source>
        <dbReference type="EMBL" id="MDN5213447.1"/>
    </source>
</evidence>
<evidence type="ECO:0000256" key="2">
    <source>
        <dbReference type="ARBA" id="ARBA00006434"/>
    </source>
</evidence>
<sequence length="558" mass="60471">MSLLDYIVIALFTVMILVVGVAFSRTGGNMKSYFAAGGSLPWWLSGLSLFMSFFSAGTFVIWGSIAYQYGWVSITIQWMMALSGFIIGYFIAPKWRETNSLTAGEFLGKRFSPSLKKFYSYIFLVLSFVTTGAFLYPVAKIFNVSTGFSIELSILILGLLIIIYTAAGGLWAVVITDVLQFVILFAAVIIVVPLALEKIGGPGALIHHAPEGFFSMTNGAYSFGFLMAFTFYNTFFIGGNWAYVQRYTSVRTPRDARKVGLLFGSLYLVSPVLWMLPPMIFRLVDGNLTGNENEGAFLLMCKAVLPKGLLGLMLGGMIFATASSVNTTLNMSAAVFTNDIYKKLKKGLKQATIMKIARLSTVVFGIITIGVALAVPRLGGIVEVVLTVGAVTGAPLFGPPIWALFSNWQTSFSMMTTTLVSLGINLFLKFMAPGLLGFSLNRAEEMLTGVFIPIAILAGFEMYYRFNGTSNHSLQKNDEMTGGEAAETTKNETSAQNTFAIRVLAIALLLTGSLISLLGVIASDGKLIVLCVGITVLLTGGLLLTRKYVKRESKASDL</sequence>
<dbReference type="PROSITE" id="PS00456">
    <property type="entry name" value="NA_SOLUT_SYMP_1"/>
    <property type="match status" value="1"/>
</dbReference>
<evidence type="ECO:0000256" key="8">
    <source>
        <dbReference type="ARBA" id="ARBA00023065"/>
    </source>
</evidence>
<dbReference type="InterPro" id="IPR001734">
    <property type="entry name" value="Na/solute_symporter"/>
</dbReference>
<keyword evidence="9 14" id="KW-0472">Membrane</keyword>
<reference evidence="15" key="1">
    <citation type="submission" date="2023-06" db="EMBL/GenBank/DDBJ databases">
        <title>Genomic of Agaribacillus aureum.</title>
        <authorList>
            <person name="Wang G."/>
        </authorList>
    </citation>
    <scope>NUCLEOTIDE SEQUENCE</scope>
    <source>
        <strain evidence="15">BMA12</strain>
    </source>
</reference>
<feature type="transmembrane region" description="Helical" evidence="14">
    <location>
        <begin position="220"/>
        <end position="244"/>
    </location>
</feature>
<dbReference type="RefSeq" id="WP_346758786.1">
    <property type="nucleotide sequence ID" value="NZ_JAUJEB010000003.1"/>
</dbReference>
<keyword evidence="16" id="KW-1185">Reference proteome</keyword>
<feature type="transmembrane region" description="Helical" evidence="14">
    <location>
        <begin position="150"/>
        <end position="174"/>
    </location>
</feature>
<evidence type="ECO:0000256" key="12">
    <source>
        <dbReference type="ARBA" id="ARBA00036099"/>
    </source>
</evidence>
<dbReference type="Pfam" id="PF00474">
    <property type="entry name" value="SSF"/>
    <property type="match status" value="1"/>
</dbReference>
<feature type="transmembrane region" description="Helical" evidence="14">
    <location>
        <begin position="356"/>
        <end position="375"/>
    </location>
</feature>
<dbReference type="PROSITE" id="PS50283">
    <property type="entry name" value="NA_SOLUT_SYMP_3"/>
    <property type="match status" value="1"/>
</dbReference>
<keyword evidence="7" id="KW-0915">Sodium</keyword>
<keyword evidence="3" id="KW-0813">Transport</keyword>
<keyword evidence="11" id="KW-0739">Sodium transport</keyword>
<feature type="transmembrane region" description="Helical" evidence="14">
    <location>
        <begin position="181"/>
        <end position="200"/>
    </location>
</feature>
<evidence type="ECO:0000256" key="7">
    <source>
        <dbReference type="ARBA" id="ARBA00023053"/>
    </source>
</evidence>
<evidence type="ECO:0000313" key="16">
    <source>
        <dbReference type="Proteomes" id="UP001172083"/>
    </source>
</evidence>
<feature type="transmembrane region" description="Helical" evidence="14">
    <location>
        <begin position="71"/>
        <end position="92"/>
    </location>
</feature>
<feature type="transmembrane region" description="Helical" evidence="14">
    <location>
        <begin position="256"/>
        <end position="276"/>
    </location>
</feature>
<evidence type="ECO:0000256" key="14">
    <source>
        <dbReference type="SAM" id="Phobius"/>
    </source>
</evidence>
<feature type="transmembrane region" description="Helical" evidence="14">
    <location>
        <begin position="381"/>
        <end position="405"/>
    </location>
</feature>
<keyword evidence="6 14" id="KW-1133">Transmembrane helix</keyword>
<comment type="catalytic activity">
    <reaction evidence="12">
        <text>iodide(out) + 2 Na(+)(out) = iodide(in) + 2 Na(+)(in)</text>
        <dbReference type="Rhea" id="RHEA:71207"/>
        <dbReference type="ChEBI" id="CHEBI:16382"/>
        <dbReference type="ChEBI" id="CHEBI:29101"/>
    </reaction>
</comment>
<proteinExistence type="inferred from homology"/>
<feature type="transmembrane region" description="Helical" evidence="14">
    <location>
        <begin position="309"/>
        <end position="336"/>
    </location>
</feature>
<feature type="transmembrane region" description="Helical" evidence="14">
    <location>
        <begin position="417"/>
        <end position="440"/>
    </location>
</feature>
<feature type="transmembrane region" description="Helical" evidence="14">
    <location>
        <begin position="446"/>
        <end position="466"/>
    </location>
</feature>
<evidence type="ECO:0000256" key="9">
    <source>
        <dbReference type="ARBA" id="ARBA00023136"/>
    </source>
</evidence>
<accession>A0ABT8L6S2</accession>
<comment type="similarity">
    <text evidence="2 13">Belongs to the sodium:solute symporter (SSF) (TC 2.A.21) family.</text>
</comment>
<evidence type="ECO:0000256" key="6">
    <source>
        <dbReference type="ARBA" id="ARBA00022989"/>
    </source>
</evidence>
<feature type="transmembrane region" description="Helical" evidence="14">
    <location>
        <begin position="6"/>
        <end position="28"/>
    </location>
</feature>
<evidence type="ECO:0000256" key="4">
    <source>
        <dbReference type="ARBA" id="ARBA00022475"/>
    </source>
</evidence>
<evidence type="ECO:0000256" key="10">
    <source>
        <dbReference type="ARBA" id="ARBA00023180"/>
    </source>
</evidence>
<dbReference type="Proteomes" id="UP001172083">
    <property type="component" value="Unassembled WGS sequence"/>
</dbReference>
<dbReference type="PANTHER" id="PTHR42985:SF40">
    <property type="entry name" value="LD47995P-RELATED"/>
    <property type="match status" value="1"/>
</dbReference>
<evidence type="ECO:0000256" key="3">
    <source>
        <dbReference type="ARBA" id="ARBA00022448"/>
    </source>
</evidence>
<comment type="caution">
    <text evidence="15">The sequence shown here is derived from an EMBL/GenBank/DDBJ whole genome shotgun (WGS) entry which is preliminary data.</text>
</comment>
<keyword evidence="10" id="KW-0325">Glycoprotein</keyword>
<feature type="transmembrane region" description="Helical" evidence="14">
    <location>
        <begin position="118"/>
        <end position="138"/>
    </location>
</feature>
<comment type="subcellular location">
    <subcellularLocation>
        <location evidence="1">Cell membrane</location>
        <topology evidence="1">Multi-pass membrane protein</topology>
    </subcellularLocation>
</comment>
<keyword evidence="4" id="KW-1003">Cell membrane</keyword>